<evidence type="ECO:0000256" key="9">
    <source>
        <dbReference type="ARBA" id="ARBA00022807"/>
    </source>
</evidence>
<dbReference type="PROSITE" id="PS00640">
    <property type="entry name" value="THIOL_PROTEASE_ASN"/>
    <property type="match status" value="1"/>
</dbReference>
<proteinExistence type="inferred from homology"/>
<dbReference type="PRINTS" id="PR00705">
    <property type="entry name" value="PAPAIN"/>
</dbReference>
<dbReference type="GO" id="GO:0006508">
    <property type="term" value="P:proteolysis"/>
    <property type="evidence" value="ECO:0007669"/>
    <property type="project" value="UniProtKB-KW"/>
</dbReference>
<dbReference type="SMART" id="SM00645">
    <property type="entry name" value="Pept_C1"/>
    <property type="match status" value="1"/>
</dbReference>
<sequence length="482" mass="53921">MASQIVVIANLIFLSFCIYVDADTPANCTYEEISGSWLFSIGEGGHDNTIDCSSFKPVSELHVTLLFPDVAVDSDGNVGFWTLIYNQGFEVNINGVVYFAFSSYEKSGEKVISFCDKTLNGWSHAAKGYHAGNWACYSDYVGFTARHLHQRIVEHENSTIGKKTSGKVPPKTEYFKPQQNAVNHEFIPNREFIDQINSAQSSWKAVVYEEYSGMTTAQLISRGGGLKRQNFPKPSKVKEADLLKAQVLPEEFDWRNVDGKNYVSPIRNQGSCGSCYAFGTMAMFEARVRIMLNGSATPVFSTQDIVSCSEYSQGCEGDPAVTGFPYLISKYAKDFGLVDEECFPYEGKEVQCKEKRCSRQFGTGYHYIGGFYGGCNEELMRIELVKNGPIAVSFEVYDDFRYYKGGIYHHTGLTDKFNPFEITNHVVAIVGYGADKETGEKFWIVKNSWGESWGESGFFRIRRGTDECSIESIAVSAQPILE</sequence>
<dbReference type="AlphaFoldDB" id="A0A3M6US11"/>
<feature type="chain" id="PRO_5018528894" description="Dipeptidyl peptidase 1" evidence="16">
    <location>
        <begin position="23"/>
        <end position="482"/>
    </location>
</feature>
<keyword evidence="8" id="KW-0378">Hydrolase</keyword>
<organism evidence="18 19">
    <name type="scientific">Pocillopora damicornis</name>
    <name type="common">Cauliflower coral</name>
    <name type="synonym">Millepora damicornis</name>
    <dbReference type="NCBI Taxonomy" id="46731"/>
    <lineage>
        <taxon>Eukaryota</taxon>
        <taxon>Metazoa</taxon>
        <taxon>Cnidaria</taxon>
        <taxon>Anthozoa</taxon>
        <taxon>Hexacorallia</taxon>
        <taxon>Scleractinia</taxon>
        <taxon>Astrocoeniina</taxon>
        <taxon>Pocilloporidae</taxon>
        <taxon>Pocillopora</taxon>
    </lineage>
</organism>
<dbReference type="Pfam" id="PF00112">
    <property type="entry name" value="Peptidase_C1"/>
    <property type="match status" value="1"/>
</dbReference>
<evidence type="ECO:0000256" key="16">
    <source>
        <dbReference type="SAM" id="SignalP"/>
    </source>
</evidence>
<protein>
    <recommendedName>
        <fullName evidence="6">Dipeptidyl peptidase 1</fullName>
        <ecNumber evidence="5">3.4.14.1</ecNumber>
    </recommendedName>
    <alternativeName>
        <fullName evidence="12">Cathepsin C</fullName>
    </alternativeName>
    <alternativeName>
        <fullName evidence="11">Cathepsin J</fullName>
    </alternativeName>
    <alternativeName>
        <fullName evidence="14">Dipeptidyl peptidase I</fullName>
    </alternativeName>
    <alternativeName>
        <fullName evidence="13">Dipeptidyl transferase</fullName>
    </alternativeName>
</protein>
<dbReference type="EMBL" id="RCHS01000841">
    <property type="protein sequence ID" value="RMX56450.1"/>
    <property type="molecule type" value="Genomic_DNA"/>
</dbReference>
<evidence type="ECO:0000256" key="11">
    <source>
        <dbReference type="ARBA" id="ARBA00029762"/>
    </source>
</evidence>
<comment type="caution">
    <text evidence="18">The sequence shown here is derived from an EMBL/GenBank/DDBJ whole genome shotgun (WGS) entry which is preliminary data.</text>
</comment>
<dbReference type="InterPro" id="IPR014882">
    <property type="entry name" value="CathepsinC_exc"/>
</dbReference>
<evidence type="ECO:0000256" key="1">
    <source>
        <dbReference type="ARBA" id="ARBA00000738"/>
    </source>
</evidence>
<dbReference type="GO" id="GO:0008239">
    <property type="term" value="F:dipeptidyl-peptidase activity"/>
    <property type="evidence" value="ECO:0007669"/>
    <property type="project" value="UniProtKB-EC"/>
</dbReference>
<evidence type="ECO:0000256" key="13">
    <source>
        <dbReference type="ARBA" id="ARBA00030778"/>
    </source>
</evidence>
<keyword evidence="19" id="KW-1185">Reference proteome</keyword>
<evidence type="ECO:0000256" key="15">
    <source>
        <dbReference type="ARBA" id="ARBA00045556"/>
    </source>
</evidence>
<keyword evidence="9" id="KW-0788">Thiol protease</keyword>
<dbReference type="InterPro" id="IPR025661">
    <property type="entry name" value="Pept_asp_AS"/>
</dbReference>
<dbReference type="GO" id="GO:0008234">
    <property type="term" value="F:cysteine-type peptidase activity"/>
    <property type="evidence" value="ECO:0007669"/>
    <property type="project" value="UniProtKB-KW"/>
</dbReference>
<dbReference type="Proteomes" id="UP000275408">
    <property type="component" value="Unassembled WGS sequence"/>
</dbReference>
<evidence type="ECO:0000256" key="2">
    <source>
        <dbReference type="ARBA" id="ARBA00001923"/>
    </source>
</evidence>
<comment type="function">
    <text evidence="15">Thiol protease. Has dipeptidylpeptidase activity. Active against a broad range of dipeptide substrates composed of both polar and hydrophobic amino acids. Proline cannot occupy the P1 position and arginine cannot occupy the P2 position of the substrate. Can act as both an exopeptidase and endopeptidase. Activates serine proteases such as elastase, cathepsin G and granzymes A and B.</text>
</comment>
<comment type="cofactor">
    <cofactor evidence="2">
        <name>chloride</name>
        <dbReference type="ChEBI" id="CHEBI:17996"/>
    </cofactor>
</comment>
<evidence type="ECO:0000259" key="17">
    <source>
        <dbReference type="SMART" id="SM00645"/>
    </source>
</evidence>
<dbReference type="InterPro" id="IPR036496">
    <property type="entry name" value="CathepsinC_exc_dom_sf"/>
</dbReference>
<evidence type="ECO:0000256" key="7">
    <source>
        <dbReference type="ARBA" id="ARBA00022670"/>
    </source>
</evidence>
<comment type="catalytic activity">
    <reaction evidence="1">
        <text>Release of an N-terminal dipeptide, Xaa-Yaa-|-Zaa-, except when Xaa is Arg or Lys, or Yaa or Zaa is Pro.</text>
        <dbReference type="EC" id="3.4.14.1"/>
    </reaction>
</comment>
<dbReference type="InterPro" id="IPR000169">
    <property type="entry name" value="Pept_cys_AS"/>
</dbReference>
<dbReference type="STRING" id="46731.A0A3M6US11"/>
<dbReference type="EC" id="3.4.14.1" evidence="5"/>
<comment type="similarity">
    <text evidence="3">Belongs to the peptidase C1 family.</text>
</comment>
<dbReference type="Gene3D" id="3.90.70.10">
    <property type="entry name" value="Cysteine proteinases"/>
    <property type="match status" value="1"/>
</dbReference>
<dbReference type="Gene3D" id="2.40.128.80">
    <property type="entry name" value="Cathepsin C, exclusion domain"/>
    <property type="match status" value="1"/>
</dbReference>
<evidence type="ECO:0000256" key="10">
    <source>
        <dbReference type="ARBA" id="ARBA00023214"/>
    </source>
</evidence>
<keyword evidence="10" id="KW-0868">Chloride</keyword>
<gene>
    <name evidence="18" type="ORF">pdam_00008851</name>
</gene>
<keyword evidence="7" id="KW-0645">Protease</keyword>
<dbReference type="SUPFAM" id="SSF75001">
    <property type="entry name" value="Dipeptidyl peptidase I (cathepsin C), exclusion domain"/>
    <property type="match status" value="1"/>
</dbReference>
<dbReference type="SUPFAM" id="SSF54001">
    <property type="entry name" value="Cysteine proteinases"/>
    <property type="match status" value="1"/>
</dbReference>
<feature type="domain" description="Peptidase C1A papain C-terminal" evidence="17">
    <location>
        <begin position="248"/>
        <end position="478"/>
    </location>
</feature>
<reference evidence="18 19" key="1">
    <citation type="journal article" date="2018" name="Sci. Rep.">
        <title>Comparative analysis of the Pocillopora damicornis genome highlights role of immune system in coral evolution.</title>
        <authorList>
            <person name="Cunning R."/>
            <person name="Bay R.A."/>
            <person name="Gillette P."/>
            <person name="Baker A.C."/>
            <person name="Traylor-Knowles N."/>
        </authorList>
    </citation>
    <scope>NUCLEOTIDE SEQUENCE [LARGE SCALE GENOMIC DNA]</scope>
    <source>
        <strain evidence="18">RSMAS</strain>
        <tissue evidence="18">Whole animal</tissue>
    </source>
</reference>
<evidence type="ECO:0000313" key="18">
    <source>
        <dbReference type="EMBL" id="RMX56450.1"/>
    </source>
</evidence>
<evidence type="ECO:0000256" key="6">
    <source>
        <dbReference type="ARBA" id="ARBA00014709"/>
    </source>
</evidence>
<evidence type="ECO:0000256" key="14">
    <source>
        <dbReference type="ARBA" id="ARBA00032961"/>
    </source>
</evidence>
<feature type="signal peptide" evidence="16">
    <location>
        <begin position="1"/>
        <end position="22"/>
    </location>
</feature>
<evidence type="ECO:0000256" key="3">
    <source>
        <dbReference type="ARBA" id="ARBA00008455"/>
    </source>
</evidence>
<dbReference type="InterPro" id="IPR038765">
    <property type="entry name" value="Papain-like_cys_pep_sf"/>
</dbReference>
<comment type="subunit">
    <text evidence="4">Tetramer of heterotrimers consisting of exclusion domain, heavy- and light chains.</text>
</comment>
<keyword evidence="16" id="KW-0732">Signal</keyword>
<evidence type="ECO:0000256" key="8">
    <source>
        <dbReference type="ARBA" id="ARBA00022801"/>
    </source>
</evidence>
<dbReference type="Pfam" id="PF08773">
    <property type="entry name" value="CathepsinC_exc"/>
    <property type="match status" value="1"/>
</dbReference>
<dbReference type="InterPro" id="IPR013128">
    <property type="entry name" value="Peptidase_C1A"/>
</dbReference>
<dbReference type="OrthoDB" id="3789175at2759"/>
<name>A0A3M6US11_POCDA</name>
<dbReference type="PROSITE" id="PS00139">
    <property type="entry name" value="THIOL_PROTEASE_CYS"/>
    <property type="match status" value="1"/>
</dbReference>
<evidence type="ECO:0000256" key="5">
    <source>
        <dbReference type="ARBA" id="ARBA00012059"/>
    </source>
</evidence>
<evidence type="ECO:0000313" key="19">
    <source>
        <dbReference type="Proteomes" id="UP000275408"/>
    </source>
</evidence>
<dbReference type="PANTHER" id="PTHR12411">
    <property type="entry name" value="CYSTEINE PROTEASE FAMILY C1-RELATED"/>
    <property type="match status" value="1"/>
</dbReference>
<evidence type="ECO:0000256" key="4">
    <source>
        <dbReference type="ARBA" id="ARBA00011610"/>
    </source>
</evidence>
<evidence type="ECO:0000256" key="12">
    <source>
        <dbReference type="ARBA" id="ARBA00029779"/>
    </source>
</evidence>
<dbReference type="FunFam" id="2.40.128.80:FF:000003">
    <property type="entry name" value="Cathepsin C"/>
    <property type="match status" value="1"/>
</dbReference>
<dbReference type="InterPro" id="IPR000668">
    <property type="entry name" value="Peptidase_C1A_C"/>
</dbReference>
<accession>A0A3M6US11</accession>